<evidence type="ECO:0000313" key="2">
    <source>
        <dbReference type="Proteomes" id="UP000276133"/>
    </source>
</evidence>
<proteinExistence type="predicted"/>
<evidence type="ECO:0000313" key="1">
    <source>
        <dbReference type="EMBL" id="RNA27721.1"/>
    </source>
</evidence>
<organism evidence="1 2">
    <name type="scientific">Brachionus plicatilis</name>
    <name type="common">Marine rotifer</name>
    <name type="synonym">Brachionus muelleri</name>
    <dbReference type="NCBI Taxonomy" id="10195"/>
    <lineage>
        <taxon>Eukaryota</taxon>
        <taxon>Metazoa</taxon>
        <taxon>Spiralia</taxon>
        <taxon>Gnathifera</taxon>
        <taxon>Rotifera</taxon>
        <taxon>Eurotatoria</taxon>
        <taxon>Monogononta</taxon>
        <taxon>Pseudotrocha</taxon>
        <taxon>Ploima</taxon>
        <taxon>Brachionidae</taxon>
        <taxon>Brachionus</taxon>
    </lineage>
</organism>
<comment type="caution">
    <text evidence="1">The sequence shown here is derived from an EMBL/GenBank/DDBJ whole genome shotgun (WGS) entry which is preliminary data.</text>
</comment>
<keyword evidence="2" id="KW-1185">Reference proteome</keyword>
<accession>A0A3M7RVY1</accession>
<sequence length="73" mass="8450">MNWLVSGWLEEWGGVDRDLVGRRSADHSNRVRQGPLTIYLSSKLLLQTQCCCCFYLARKGKYFSKIDKIIPLD</sequence>
<protein>
    <submittedName>
        <fullName evidence="1">Uncharacterized protein</fullName>
    </submittedName>
</protein>
<name>A0A3M7RVY1_BRAPC</name>
<gene>
    <name evidence="1" type="ORF">BpHYR1_010848</name>
</gene>
<dbReference type="Proteomes" id="UP000276133">
    <property type="component" value="Unassembled WGS sequence"/>
</dbReference>
<reference evidence="1 2" key="1">
    <citation type="journal article" date="2018" name="Sci. Rep.">
        <title>Genomic signatures of local adaptation to the degree of environmental predictability in rotifers.</title>
        <authorList>
            <person name="Franch-Gras L."/>
            <person name="Hahn C."/>
            <person name="Garcia-Roger E.M."/>
            <person name="Carmona M.J."/>
            <person name="Serra M."/>
            <person name="Gomez A."/>
        </authorList>
    </citation>
    <scope>NUCLEOTIDE SEQUENCE [LARGE SCALE GENOMIC DNA]</scope>
    <source>
        <strain evidence="1">HYR1</strain>
    </source>
</reference>
<dbReference type="EMBL" id="REGN01002502">
    <property type="protein sequence ID" value="RNA27721.1"/>
    <property type="molecule type" value="Genomic_DNA"/>
</dbReference>
<dbReference type="AlphaFoldDB" id="A0A3M7RVY1"/>